<dbReference type="CDD" id="cd03788">
    <property type="entry name" value="GT20_TPS"/>
    <property type="match status" value="1"/>
</dbReference>
<evidence type="ECO:0000256" key="7">
    <source>
        <dbReference type="ARBA" id="ARBA00048039"/>
    </source>
</evidence>
<dbReference type="Gene3D" id="3.30.70.1020">
    <property type="entry name" value="Trehalose-6-phosphate phosphatase related protein, domain 2"/>
    <property type="match status" value="1"/>
</dbReference>
<comment type="pathway">
    <text evidence="1">Glycan biosynthesis; trehalose biosynthesis.</text>
</comment>
<dbReference type="SUPFAM" id="SSF53756">
    <property type="entry name" value="UDP-Glycosyltransferase/glycogen phosphorylase"/>
    <property type="match status" value="1"/>
</dbReference>
<dbReference type="NCBIfam" id="TIGR01484">
    <property type="entry name" value="HAD-SF-IIB"/>
    <property type="match status" value="1"/>
</dbReference>
<reference evidence="9" key="1">
    <citation type="submission" date="2022-07" db="EMBL/GenBank/DDBJ databases">
        <title>Taxonomy of Novel Oxalotrophic and Methylotrophic Bacteria.</title>
        <authorList>
            <person name="Sahin N."/>
            <person name="Tani A."/>
        </authorList>
    </citation>
    <scope>NUCLEOTIDE SEQUENCE</scope>
    <source>
        <strain evidence="9">AM327</strain>
    </source>
</reference>
<dbReference type="SUPFAM" id="SSF56784">
    <property type="entry name" value="HAD-like"/>
    <property type="match status" value="1"/>
</dbReference>
<dbReference type="Gene3D" id="3.40.50.1000">
    <property type="entry name" value="HAD superfamily/HAD-like"/>
    <property type="match status" value="1"/>
</dbReference>
<evidence type="ECO:0000256" key="3">
    <source>
        <dbReference type="ARBA" id="ARBA00008799"/>
    </source>
</evidence>
<dbReference type="GO" id="GO:0003825">
    <property type="term" value="F:alpha,alpha-trehalose-phosphate synthase (UDP-forming) activity"/>
    <property type="evidence" value="ECO:0007669"/>
    <property type="project" value="UniProtKB-UniRule"/>
</dbReference>
<evidence type="ECO:0000256" key="6">
    <source>
        <dbReference type="ARBA" id="ARBA00022679"/>
    </source>
</evidence>
<comment type="catalytic activity">
    <reaction evidence="7">
        <text>D-glucose 6-phosphate + UDP-alpha-D-glucose = alpha,alpha-trehalose 6-phosphate + UDP + H(+)</text>
        <dbReference type="Rhea" id="RHEA:18889"/>
        <dbReference type="ChEBI" id="CHEBI:15378"/>
        <dbReference type="ChEBI" id="CHEBI:58223"/>
        <dbReference type="ChEBI" id="CHEBI:58429"/>
        <dbReference type="ChEBI" id="CHEBI:58885"/>
        <dbReference type="ChEBI" id="CHEBI:61548"/>
        <dbReference type="EC" id="2.4.1.15"/>
    </reaction>
</comment>
<evidence type="ECO:0000256" key="2">
    <source>
        <dbReference type="ARBA" id="ARBA00006330"/>
    </source>
</evidence>
<dbReference type="Gene3D" id="3.40.50.2000">
    <property type="entry name" value="Glycogen Phosphorylase B"/>
    <property type="match status" value="2"/>
</dbReference>
<dbReference type="InterPro" id="IPR012766">
    <property type="entry name" value="Trehalose_OtsA"/>
</dbReference>
<evidence type="ECO:0000256" key="1">
    <source>
        <dbReference type="ARBA" id="ARBA00005199"/>
    </source>
</evidence>
<dbReference type="GO" id="GO:0005829">
    <property type="term" value="C:cytosol"/>
    <property type="evidence" value="ECO:0007669"/>
    <property type="project" value="TreeGrafter"/>
</dbReference>
<comment type="caution">
    <text evidence="9">The sequence shown here is derived from an EMBL/GenBank/DDBJ whole genome shotgun (WGS) entry which is preliminary data.</text>
</comment>
<evidence type="ECO:0000256" key="4">
    <source>
        <dbReference type="ARBA" id="ARBA00011881"/>
    </source>
</evidence>
<protein>
    <recommendedName>
        <fullName evidence="8">Alpha,alpha-trehalose-phosphate synthase</fullName>
        <ecNumber evidence="8">2.4.1.15</ecNumber>
    </recommendedName>
</protein>
<accession>A0A9W6B5J3</accession>
<dbReference type="RefSeq" id="WP_281752487.1">
    <property type="nucleotide sequence ID" value="NZ_BRVP01000004.1"/>
</dbReference>
<dbReference type="InterPro" id="IPR006379">
    <property type="entry name" value="HAD-SF_hydro_IIB"/>
</dbReference>
<dbReference type="InterPro" id="IPR003337">
    <property type="entry name" value="Trehalose_PPase"/>
</dbReference>
<evidence type="ECO:0000256" key="8">
    <source>
        <dbReference type="NCBIfam" id="TIGR02400"/>
    </source>
</evidence>
<dbReference type="PANTHER" id="PTHR10788">
    <property type="entry name" value="TREHALOSE-6-PHOSPHATE SYNTHASE"/>
    <property type="match status" value="1"/>
</dbReference>
<dbReference type="CDD" id="cd01627">
    <property type="entry name" value="HAD_TPP"/>
    <property type="match status" value="1"/>
</dbReference>
<comment type="subunit">
    <text evidence="4">Homotetramer.</text>
</comment>
<keyword evidence="5" id="KW-0328">Glycosyltransferase</keyword>
<organism evidence="9 10">
    <name type="scientific">Neptunitalea chrysea</name>
    <dbReference type="NCBI Taxonomy" id="1647581"/>
    <lineage>
        <taxon>Bacteria</taxon>
        <taxon>Pseudomonadati</taxon>
        <taxon>Bacteroidota</taxon>
        <taxon>Flavobacteriia</taxon>
        <taxon>Flavobacteriales</taxon>
        <taxon>Flavobacteriaceae</taxon>
        <taxon>Neptunitalea</taxon>
    </lineage>
</organism>
<proteinExistence type="inferred from homology"/>
<dbReference type="GO" id="GO:0005992">
    <property type="term" value="P:trehalose biosynthetic process"/>
    <property type="evidence" value="ECO:0007669"/>
    <property type="project" value="UniProtKB-UniRule"/>
</dbReference>
<keyword evidence="10" id="KW-1185">Reference proteome</keyword>
<dbReference type="EC" id="2.4.1.15" evidence="8"/>
<dbReference type="EMBL" id="BRVP01000004">
    <property type="protein sequence ID" value="GLB51689.1"/>
    <property type="molecule type" value="Genomic_DNA"/>
</dbReference>
<name>A0A9W6B5J3_9FLAO</name>
<dbReference type="GO" id="GO:0004805">
    <property type="term" value="F:trehalose-phosphatase activity"/>
    <property type="evidence" value="ECO:0007669"/>
    <property type="project" value="TreeGrafter"/>
</dbReference>
<comment type="similarity">
    <text evidence="3">Belongs to the glycosyltransferase 20 family.</text>
</comment>
<dbReference type="NCBIfam" id="TIGR02400">
    <property type="entry name" value="trehalose_OtsA"/>
    <property type="match status" value="1"/>
</dbReference>
<dbReference type="NCBIfam" id="NF011071">
    <property type="entry name" value="PRK14501.1"/>
    <property type="match status" value="1"/>
</dbReference>
<dbReference type="Proteomes" id="UP001143545">
    <property type="component" value="Unassembled WGS sequence"/>
</dbReference>
<dbReference type="InterPro" id="IPR001830">
    <property type="entry name" value="Glyco_trans_20"/>
</dbReference>
<dbReference type="Pfam" id="PF00982">
    <property type="entry name" value="Glyco_transf_20"/>
    <property type="match status" value="1"/>
</dbReference>
<gene>
    <name evidence="9" type="ORF">NBRC110019_07280</name>
</gene>
<evidence type="ECO:0000313" key="10">
    <source>
        <dbReference type="Proteomes" id="UP001143545"/>
    </source>
</evidence>
<dbReference type="NCBIfam" id="TIGR00685">
    <property type="entry name" value="T6PP"/>
    <property type="match status" value="1"/>
</dbReference>
<dbReference type="AlphaFoldDB" id="A0A9W6B5J3"/>
<evidence type="ECO:0000313" key="9">
    <source>
        <dbReference type="EMBL" id="GLB51689.1"/>
    </source>
</evidence>
<dbReference type="InterPro" id="IPR036412">
    <property type="entry name" value="HAD-like_sf"/>
</dbReference>
<dbReference type="PANTHER" id="PTHR10788:SF106">
    <property type="entry name" value="BCDNA.GH08860"/>
    <property type="match status" value="1"/>
</dbReference>
<evidence type="ECO:0000256" key="5">
    <source>
        <dbReference type="ARBA" id="ARBA00022676"/>
    </source>
</evidence>
<dbReference type="InterPro" id="IPR023214">
    <property type="entry name" value="HAD_sf"/>
</dbReference>
<sequence>MSKTIIISNRLPLQIKLEENEINVSPSVGGLATGMKSVHEEGESLWIGWSGLAEEDLNEETKPKVLAEIQKNHCATVPLTENDVDHFYYGFSNKTLWPLFHYFLEYTSFENENWESYKRVNQKFADVVLENAEDGDTIWVHDYQLLLLPQYIKQKKPDTSIGFFLHIPFPSYEVFRTFPWREEVLEGMLGADLIGFHTYDYERHFLSCARRLLHLDTNFNEISYNDRIIKIDSFPMGIDFDKFYNAAREHSKNSETEKSDIQKKLDDHLYASNEAQMILSIDRLDYTKGIPNRIKSFEYFLEKYPEYQQKVRLIMLAVPSRSNVPQYQLLKRETDELVGRINGKFSTVSWTPIWYFYRSLPFDNLIDLYTSCDVAMITPVRDGMNLVAKEYVATRVNQDGVLVLSEMAGAAKEMNEALLINPNNFEDVAKTLKMALEMPKDEQKARISVMQERLKRYTVEKWAQEFFTALNSTKDVINTLVSKKLNTKLTNNILEKYSSAKKRLVFLDYDGTLVGFKNNPLDASPDEELYNLLDSLNAQPNTDVIIISGRDKETFTKWYGDKPYTMITEHGVWLKDKEKDWVALENVKRDWMPKLRPILETFVDRTPGTFIEEKNFSLAWHFRKVDPELATLRSVELKTVLNSLIANHHLSVLEGNKVIEIKSGNVNKGRAASRMLMKDNYDFVFAIGDDWTDEYMFRDLPESAITVKVGLQKTSAKYFVQNTLEVRNLLKKFTETPILSVASK</sequence>
<keyword evidence="6" id="KW-0808">Transferase</keyword>
<dbReference type="Pfam" id="PF02358">
    <property type="entry name" value="Trehalose_PPase"/>
    <property type="match status" value="1"/>
</dbReference>
<comment type="similarity">
    <text evidence="2">In the C-terminal section; belongs to the trehalose phosphatase family.</text>
</comment>